<protein>
    <submittedName>
        <fullName evidence="3">Uncharacterized protein</fullName>
    </submittedName>
</protein>
<gene>
    <name evidence="3" type="ORF">OTI717_LOCUS30320</name>
    <name evidence="2" type="ORF">RFH988_LOCUS30840</name>
</gene>
<comment type="caution">
    <text evidence="3">The sequence shown here is derived from an EMBL/GenBank/DDBJ whole genome shotgun (WGS) entry which is preliminary data.</text>
</comment>
<feature type="region of interest" description="Disordered" evidence="1">
    <location>
        <begin position="40"/>
        <end position="87"/>
    </location>
</feature>
<organism evidence="3 4">
    <name type="scientific">Rotaria sordida</name>
    <dbReference type="NCBI Taxonomy" id="392033"/>
    <lineage>
        <taxon>Eukaryota</taxon>
        <taxon>Metazoa</taxon>
        <taxon>Spiralia</taxon>
        <taxon>Gnathifera</taxon>
        <taxon>Rotifera</taxon>
        <taxon>Eurotatoria</taxon>
        <taxon>Bdelloidea</taxon>
        <taxon>Philodinida</taxon>
        <taxon>Philodinidae</taxon>
        <taxon>Rotaria</taxon>
    </lineage>
</organism>
<dbReference type="EMBL" id="CAJNOO010003176">
    <property type="protein sequence ID" value="CAF1322798.1"/>
    <property type="molecule type" value="Genomic_DNA"/>
</dbReference>
<evidence type="ECO:0000313" key="4">
    <source>
        <dbReference type="Proteomes" id="UP000663823"/>
    </source>
</evidence>
<feature type="compositionally biased region" description="Acidic residues" evidence="1">
    <location>
        <begin position="73"/>
        <end position="87"/>
    </location>
</feature>
<dbReference type="AlphaFoldDB" id="A0A819PXL6"/>
<dbReference type="Proteomes" id="UP000663823">
    <property type="component" value="Unassembled WGS sequence"/>
</dbReference>
<sequence>MANNSSLASTIASIVHEAAVIRARDNHVIRIDQHGRLLFSNVPSTGDSTDEESDDNGSEAGSDSSSIICLDDQMNEGDDDSVICFDD</sequence>
<dbReference type="EMBL" id="CAJOAX010008072">
    <property type="protein sequence ID" value="CAF4025032.1"/>
    <property type="molecule type" value="Genomic_DNA"/>
</dbReference>
<feature type="compositionally biased region" description="Acidic residues" evidence="1">
    <location>
        <begin position="48"/>
        <end position="57"/>
    </location>
</feature>
<reference evidence="3" key="1">
    <citation type="submission" date="2021-02" db="EMBL/GenBank/DDBJ databases">
        <authorList>
            <person name="Nowell W R."/>
        </authorList>
    </citation>
    <scope>NUCLEOTIDE SEQUENCE</scope>
</reference>
<proteinExistence type="predicted"/>
<evidence type="ECO:0000313" key="3">
    <source>
        <dbReference type="EMBL" id="CAF4025032.1"/>
    </source>
</evidence>
<dbReference type="Proteomes" id="UP000663882">
    <property type="component" value="Unassembled WGS sequence"/>
</dbReference>
<name>A0A819PXL6_9BILA</name>
<evidence type="ECO:0000256" key="1">
    <source>
        <dbReference type="SAM" id="MobiDB-lite"/>
    </source>
</evidence>
<evidence type="ECO:0000313" key="2">
    <source>
        <dbReference type="EMBL" id="CAF1322798.1"/>
    </source>
</evidence>
<accession>A0A819PXL6</accession>